<dbReference type="GO" id="GO:0045454">
    <property type="term" value="P:cell redox homeostasis"/>
    <property type="evidence" value="ECO:0007669"/>
    <property type="project" value="TreeGrafter"/>
</dbReference>
<keyword evidence="4 9" id="KW-1015">Disulfide bond</keyword>
<dbReference type="NCBIfam" id="TIGR01068">
    <property type="entry name" value="thioredoxin"/>
    <property type="match status" value="1"/>
</dbReference>
<protein>
    <recommendedName>
        <fullName evidence="6 7">Thioredoxin</fullName>
    </recommendedName>
</protein>
<dbReference type="PROSITE" id="PS51352">
    <property type="entry name" value="THIOREDOXIN_2"/>
    <property type="match status" value="1"/>
</dbReference>
<feature type="site" description="Deprotonates C-terminal active site Cys" evidence="8">
    <location>
        <position position="24"/>
    </location>
</feature>
<dbReference type="PIRSF" id="PIRSF000077">
    <property type="entry name" value="Thioredoxin"/>
    <property type="match status" value="1"/>
</dbReference>
<evidence type="ECO:0000256" key="5">
    <source>
        <dbReference type="ARBA" id="ARBA00023284"/>
    </source>
</evidence>
<dbReference type="PRINTS" id="PR00421">
    <property type="entry name" value="THIOREDOXIN"/>
</dbReference>
<dbReference type="EMBL" id="BSOH01000001">
    <property type="protein sequence ID" value="GLR15404.1"/>
    <property type="molecule type" value="Genomic_DNA"/>
</dbReference>
<feature type="active site" description="Nucleophile" evidence="8">
    <location>
        <position position="33"/>
    </location>
</feature>
<comment type="similarity">
    <text evidence="1 7">Belongs to the thioredoxin family.</text>
</comment>
<evidence type="ECO:0000256" key="4">
    <source>
        <dbReference type="ARBA" id="ARBA00023157"/>
    </source>
</evidence>
<dbReference type="AlphaFoldDB" id="A0AA37WCU2"/>
<evidence type="ECO:0000313" key="12">
    <source>
        <dbReference type="Proteomes" id="UP001156666"/>
    </source>
</evidence>
<dbReference type="GO" id="GO:0005829">
    <property type="term" value="C:cytosol"/>
    <property type="evidence" value="ECO:0007669"/>
    <property type="project" value="TreeGrafter"/>
</dbReference>
<feature type="site" description="Contributes to redox potential value" evidence="8">
    <location>
        <position position="31"/>
    </location>
</feature>
<feature type="active site" description="Nucleophile" evidence="8">
    <location>
        <position position="30"/>
    </location>
</feature>
<name>A0AA37WCU2_9BACT</name>
<dbReference type="SUPFAM" id="SSF52833">
    <property type="entry name" value="Thioredoxin-like"/>
    <property type="match status" value="1"/>
</dbReference>
<keyword evidence="5 9" id="KW-0676">Redox-active center</keyword>
<dbReference type="PANTHER" id="PTHR45663:SF11">
    <property type="entry name" value="GEO12009P1"/>
    <property type="match status" value="1"/>
</dbReference>
<evidence type="ECO:0000256" key="8">
    <source>
        <dbReference type="PIRSR" id="PIRSR000077-1"/>
    </source>
</evidence>
<evidence type="ECO:0000256" key="7">
    <source>
        <dbReference type="PIRNR" id="PIRNR000077"/>
    </source>
</evidence>
<dbReference type="PANTHER" id="PTHR45663">
    <property type="entry name" value="GEO12009P1"/>
    <property type="match status" value="1"/>
</dbReference>
<feature type="disulfide bond" description="Redox-active" evidence="9">
    <location>
        <begin position="30"/>
        <end position="33"/>
    </location>
</feature>
<dbReference type="InterPro" id="IPR005746">
    <property type="entry name" value="Thioredoxin"/>
</dbReference>
<keyword evidence="2" id="KW-0813">Transport</keyword>
<organism evidence="11 12">
    <name type="scientific">Portibacter lacus</name>
    <dbReference type="NCBI Taxonomy" id="1099794"/>
    <lineage>
        <taxon>Bacteria</taxon>
        <taxon>Pseudomonadati</taxon>
        <taxon>Bacteroidota</taxon>
        <taxon>Saprospiria</taxon>
        <taxon>Saprospirales</taxon>
        <taxon>Haliscomenobacteraceae</taxon>
        <taxon>Portibacter</taxon>
    </lineage>
</organism>
<dbReference type="InterPro" id="IPR036249">
    <property type="entry name" value="Thioredoxin-like_sf"/>
</dbReference>
<evidence type="ECO:0000256" key="3">
    <source>
        <dbReference type="ARBA" id="ARBA00022982"/>
    </source>
</evidence>
<reference evidence="11" key="1">
    <citation type="journal article" date="2014" name="Int. J. Syst. Evol. Microbiol.">
        <title>Complete genome sequence of Corynebacterium casei LMG S-19264T (=DSM 44701T), isolated from a smear-ripened cheese.</title>
        <authorList>
            <consortium name="US DOE Joint Genome Institute (JGI-PGF)"/>
            <person name="Walter F."/>
            <person name="Albersmeier A."/>
            <person name="Kalinowski J."/>
            <person name="Ruckert C."/>
        </authorList>
    </citation>
    <scope>NUCLEOTIDE SEQUENCE</scope>
    <source>
        <strain evidence="11">NBRC 108769</strain>
    </source>
</reference>
<evidence type="ECO:0000256" key="9">
    <source>
        <dbReference type="PIRSR" id="PIRSR000077-4"/>
    </source>
</evidence>
<keyword evidence="12" id="KW-1185">Reference proteome</keyword>
<reference evidence="11" key="2">
    <citation type="submission" date="2023-01" db="EMBL/GenBank/DDBJ databases">
        <title>Draft genome sequence of Portibacter lacus strain NBRC 108769.</title>
        <authorList>
            <person name="Sun Q."/>
            <person name="Mori K."/>
        </authorList>
    </citation>
    <scope>NUCLEOTIDE SEQUENCE</scope>
    <source>
        <strain evidence="11">NBRC 108769</strain>
    </source>
</reference>
<dbReference type="InterPro" id="IPR017937">
    <property type="entry name" value="Thioredoxin_CS"/>
</dbReference>
<feature type="site" description="Contributes to redox potential value" evidence="8">
    <location>
        <position position="32"/>
    </location>
</feature>
<dbReference type="Proteomes" id="UP001156666">
    <property type="component" value="Unassembled WGS sequence"/>
</dbReference>
<evidence type="ECO:0000313" key="11">
    <source>
        <dbReference type="EMBL" id="GLR15404.1"/>
    </source>
</evidence>
<accession>A0AA37WCU2</accession>
<dbReference type="InterPro" id="IPR013766">
    <property type="entry name" value="Thioredoxin_domain"/>
</dbReference>
<keyword evidence="3" id="KW-0249">Electron transport</keyword>
<gene>
    <name evidence="11" type="ORF">GCM10007940_00190</name>
</gene>
<dbReference type="CDD" id="cd02947">
    <property type="entry name" value="TRX_family"/>
    <property type="match status" value="1"/>
</dbReference>
<dbReference type="PROSITE" id="PS00194">
    <property type="entry name" value="THIOREDOXIN_1"/>
    <property type="match status" value="1"/>
</dbReference>
<evidence type="ECO:0000259" key="10">
    <source>
        <dbReference type="PROSITE" id="PS51352"/>
    </source>
</evidence>
<dbReference type="RefSeq" id="WP_235292298.1">
    <property type="nucleotide sequence ID" value="NZ_BSOH01000001.1"/>
</dbReference>
<dbReference type="FunFam" id="3.40.30.10:FF:000001">
    <property type="entry name" value="Thioredoxin"/>
    <property type="match status" value="1"/>
</dbReference>
<comment type="caution">
    <text evidence="11">The sequence shown here is derived from an EMBL/GenBank/DDBJ whole genome shotgun (WGS) entry which is preliminary data.</text>
</comment>
<evidence type="ECO:0000256" key="6">
    <source>
        <dbReference type="NCBIfam" id="TIGR01068"/>
    </source>
</evidence>
<evidence type="ECO:0000256" key="1">
    <source>
        <dbReference type="ARBA" id="ARBA00008987"/>
    </source>
</evidence>
<dbReference type="GO" id="GO:0015035">
    <property type="term" value="F:protein-disulfide reductase activity"/>
    <property type="evidence" value="ECO:0007669"/>
    <property type="project" value="UniProtKB-UniRule"/>
</dbReference>
<dbReference type="Gene3D" id="3.40.30.10">
    <property type="entry name" value="Glutaredoxin"/>
    <property type="match status" value="1"/>
</dbReference>
<dbReference type="Pfam" id="PF00085">
    <property type="entry name" value="Thioredoxin"/>
    <property type="match status" value="1"/>
</dbReference>
<feature type="domain" description="Thioredoxin" evidence="10">
    <location>
        <begin position="1"/>
        <end position="105"/>
    </location>
</feature>
<sequence length="105" mass="11654">MAFEFTDSNFQETALAEDTLAVVDFWAEWCGPCRMVTPIIEELSTDYEGKALIGKVNVDNNPEISMKYGVRSIPTILFIKNGEIVDKQVGATSKANLESKIQAHL</sequence>
<proteinExistence type="inferred from homology"/>
<evidence type="ECO:0000256" key="2">
    <source>
        <dbReference type="ARBA" id="ARBA00022448"/>
    </source>
</evidence>